<dbReference type="InterPro" id="IPR025875">
    <property type="entry name" value="Leu-rich_rpt_4"/>
</dbReference>
<dbReference type="InterPro" id="IPR050836">
    <property type="entry name" value="SDS22/Internalin_LRR"/>
</dbReference>
<keyword evidence="3" id="KW-1185">Reference proteome</keyword>
<dbReference type="RefSeq" id="XP_014675955.1">
    <property type="nucleotide sequence ID" value="XM_014820469.1"/>
</dbReference>
<name>A0ABM1EUT4_PRICU</name>
<dbReference type="SMART" id="SM00365">
    <property type="entry name" value="LRR_SD22"/>
    <property type="match status" value="3"/>
</dbReference>
<organism evidence="3 4">
    <name type="scientific">Priapulus caudatus</name>
    <name type="common">Priapulid worm</name>
    <dbReference type="NCBI Taxonomy" id="37621"/>
    <lineage>
        <taxon>Eukaryota</taxon>
        <taxon>Metazoa</taxon>
        <taxon>Ecdysozoa</taxon>
        <taxon>Scalidophora</taxon>
        <taxon>Priapulida</taxon>
        <taxon>Priapulimorpha</taxon>
        <taxon>Priapulimorphida</taxon>
        <taxon>Priapulidae</taxon>
        <taxon>Priapulus</taxon>
    </lineage>
</organism>
<dbReference type="CDD" id="cd21340">
    <property type="entry name" value="PPP1R42"/>
    <property type="match status" value="1"/>
</dbReference>
<dbReference type="InterPro" id="IPR032675">
    <property type="entry name" value="LRR_dom_sf"/>
</dbReference>
<gene>
    <name evidence="4" type="primary">LOC106815938</name>
</gene>
<dbReference type="Gene3D" id="3.80.10.10">
    <property type="entry name" value="Ribonuclease Inhibitor"/>
    <property type="match status" value="2"/>
</dbReference>
<accession>A0ABM1EUT4</accession>
<proteinExistence type="predicted"/>
<keyword evidence="2" id="KW-0677">Repeat</keyword>
<dbReference type="InterPro" id="IPR001611">
    <property type="entry name" value="Leu-rich_rpt"/>
</dbReference>
<sequence>MVHLTTDVISKGLLLRHQKWSSDEEKEKLLSKLTHIYAHGKNIDVIDPIPECRNVSVIYLYDNSINCLENLQHFDSKLTHLYLHDNKLSKIDNLSTLRHLKKLYLGYNQITVVEGLENLTNLTELHVESQRLAPGETLLLDPRSLRAIAESLQVLNLAGDQLQAISDLAVLSCLTQLLAAHNDLADLRSVTDVVTQLPCLRVLHLEGNPVCRQKKYRESIIVAGDALESLDDKEVTTTSRQFLKNWVANKEMQKSRADLVRRNTLPALNYDGHSYEGSLPKFTTSKGSVLGGSSSYMMPAFPSRQRDSVLIRSAQSARKAHGSFSMDPSVFRFGGDLTKEPGICQSEGVL</sequence>
<evidence type="ECO:0000313" key="3">
    <source>
        <dbReference type="Proteomes" id="UP000695022"/>
    </source>
</evidence>
<evidence type="ECO:0000256" key="2">
    <source>
        <dbReference type="ARBA" id="ARBA00022737"/>
    </source>
</evidence>
<dbReference type="PANTHER" id="PTHR46652">
    <property type="entry name" value="LEUCINE-RICH REPEAT AND IQ DOMAIN-CONTAINING PROTEIN 1-RELATED"/>
    <property type="match status" value="1"/>
</dbReference>
<dbReference type="PANTHER" id="PTHR46652:SF3">
    <property type="entry name" value="LEUCINE-RICH REPEAT-CONTAINING PROTEIN 9"/>
    <property type="match status" value="1"/>
</dbReference>
<evidence type="ECO:0000313" key="4">
    <source>
        <dbReference type="RefSeq" id="XP_014675955.1"/>
    </source>
</evidence>
<dbReference type="SUPFAM" id="SSF52058">
    <property type="entry name" value="L domain-like"/>
    <property type="match status" value="1"/>
</dbReference>
<keyword evidence="1" id="KW-0433">Leucine-rich repeat</keyword>
<reference evidence="4" key="1">
    <citation type="submission" date="2025-08" db="UniProtKB">
        <authorList>
            <consortium name="RefSeq"/>
        </authorList>
    </citation>
    <scope>IDENTIFICATION</scope>
</reference>
<dbReference type="Proteomes" id="UP000695022">
    <property type="component" value="Unplaced"/>
</dbReference>
<dbReference type="PROSITE" id="PS51450">
    <property type="entry name" value="LRR"/>
    <property type="match status" value="2"/>
</dbReference>
<dbReference type="Pfam" id="PF12799">
    <property type="entry name" value="LRR_4"/>
    <property type="match status" value="1"/>
</dbReference>
<evidence type="ECO:0000256" key="1">
    <source>
        <dbReference type="ARBA" id="ARBA00022614"/>
    </source>
</evidence>
<dbReference type="GeneID" id="106815938"/>
<protein>
    <submittedName>
        <fullName evidence="4">Protein phosphatase 1 regulatory subunit 42-like isoform X1</fullName>
    </submittedName>
</protein>